<evidence type="ECO:0000256" key="1">
    <source>
        <dbReference type="SAM" id="SignalP"/>
    </source>
</evidence>
<feature type="signal peptide" evidence="1">
    <location>
        <begin position="1"/>
        <end position="16"/>
    </location>
</feature>
<keyword evidence="3" id="KW-1185">Reference proteome</keyword>
<protein>
    <submittedName>
        <fullName evidence="2">Uncharacterized protein</fullName>
    </submittedName>
</protein>
<organism evidence="2 3">
    <name type="scientific">Corynespora cassiicola Philippines</name>
    <dbReference type="NCBI Taxonomy" id="1448308"/>
    <lineage>
        <taxon>Eukaryota</taxon>
        <taxon>Fungi</taxon>
        <taxon>Dikarya</taxon>
        <taxon>Ascomycota</taxon>
        <taxon>Pezizomycotina</taxon>
        <taxon>Dothideomycetes</taxon>
        <taxon>Pleosporomycetidae</taxon>
        <taxon>Pleosporales</taxon>
        <taxon>Corynesporascaceae</taxon>
        <taxon>Corynespora</taxon>
    </lineage>
</organism>
<proteinExistence type="predicted"/>
<keyword evidence="1" id="KW-0732">Signal</keyword>
<accession>A0A2T2MZF5</accession>
<dbReference type="EMBL" id="KZ678266">
    <property type="protein sequence ID" value="PSN58594.1"/>
    <property type="molecule type" value="Genomic_DNA"/>
</dbReference>
<sequence length="174" mass="19806">MVSILVLVPNVLLVFSSIQNFVKQFSQQSFQPVVIPYAIFVPGSYASMKGRDPLGFAEELSEWKYPGVIEYCTHLEIGIFDSKPQYYVVTIEGCREEVKVDASKIRDFVNGEQIQGGSDKFISSYEKWVNDADYFELPVSQGHEWCPREVDFKNFKKFSVGHNSIKGGFVKPNK</sequence>
<feature type="chain" id="PRO_5015455662" evidence="1">
    <location>
        <begin position="17"/>
        <end position="174"/>
    </location>
</feature>
<evidence type="ECO:0000313" key="3">
    <source>
        <dbReference type="Proteomes" id="UP000240883"/>
    </source>
</evidence>
<reference evidence="2 3" key="1">
    <citation type="journal article" date="2018" name="Front. Microbiol.">
        <title>Genome-Wide Analysis of Corynespora cassiicola Leaf Fall Disease Putative Effectors.</title>
        <authorList>
            <person name="Lopez D."/>
            <person name="Ribeiro S."/>
            <person name="Label P."/>
            <person name="Fumanal B."/>
            <person name="Venisse J.S."/>
            <person name="Kohler A."/>
            <person name="de Oliveira R.R."/>
            <person name="Labutti K."/>
            <person name="Lipzen A."/>
            <person name="Lail K."/>
            <person name="Bauer D."/>
            <person name="Ohm R.A."/>
            <person name="Barry K.W."/>
            <person name="Spatafora J."/>
            <person name="Grigoriev I.V."/>
            <person name="Martin F.M."/>
            <person name="Pujade-Renaud V."/>
        </authorList>
    </citation>
    <scope>NUCLEOTIDE SEQUENCE [LARGE SCALE GENOMIC DNA]</scope>
    <source>
        <strain evidence="2 3">Philippines</strain>
    </source>
</reference>
<dbReference type="Proteomes" id="UP000240883">
    <property type="component" value="Unassembled WGS sequence"/>
</dbReference>
<evidence type="ECO:0000313" key="2">
    <source>
        <dbReference type="EMBL" id="PSN58594.1"/>
    </source>
</evidence>
<name>A0A2T2MZF5_CORCC</name>
<gene>
    <name evidence="2" type="ORF">BS50DRAFT_641638</name>
</gene>
<dbReference type="AlphaFoldDB" id="A0A2T2MZF5"/>